<dbReference type="Proteomes" id="UP000322726">
    <property type="component" value="Chromosome"/>
</dbReference>
<dbReference type="RefSeq" id="WP_130234165.1">
    <property type="nucleotide sequence ID" value="NZ_BMEF01000017.1"/>
</dbReference>
<dbReference type="KEGG" id="apai:APAC_2206"/>
<dbReference type="OrthoDB" id="7361822at2"/>
<name>A0A5C2H8K8_9BACT</name>
<accession>A0A5C2H8K8</accession>
<sequence length="142" mass="15117">MIKKFLVFVSALFLSANLYANENSAKGLNVIVTSADNQTQMMAMVLATMAKKAGKEVNITLCSSAGDLADKNMKSATLKPKDKSPKMLLNGLIKNGASVKVCPLYLPNAGKDTSVLMDGISVAKPNEVAASLLNKDFQNLSY</sequence>
<reference evidence="1" key="1">
    <citation type="submission" date="2019-09" db="EMBL/GenBank/DDBJ databases">
        <title>Complete genome sequencing of four Arcobacter species reveals a diverse suite of mobile elements.</title>
        <authorList>
            <person name="Miller W.G."/>
            <person name="Yee E."/>
            <person name="Bono J.L."/>
        </authorList>
    </citation>
    <scope>NUCLEOTIDE SEQUENCE [LARGE SCALE GENOMIC DNA]</scope>
    <source>
        <strain evidence="1">LMG 26638</strain>
    </source>
</reference>
<evidence type="ECO:0000313" key="2">
    <source>
        <dbReference type="Proteomes" id="UP000322726"/>
    </source>
</evidence>
<dbReference type="SUPFAM" id="SSF75169">
    <property type="entry name" value="DsrEFH-like"/>
    <property type="match status" value="1"/>
</dbReference>
<evidence type="ECO:0000313" key="1">
    <source>
        <dbReference type="EMBL" id="QEP35267.1"/>
    </source>
</evidence>
<dbReference type="InterPro" id="IPR027396">
    <property type="entry name" value="DsrEFH-like"/>
</dbReference>
<reference evidence="1" key="2">
    <citation type="submission" date="2019-09" db="EMBL/GenBank/DDBJ databases">
        <title>Taxonomic note: a critical rebuttal of the proposed division of the genus Arcobacter into six genera, emended descriptions of Arcobacter anaerophilus and the genus Arcobacter, and an assessment of genus-level boundaries for Epsilonproteobacteria using in silico genomic comparator tools.</title>
        <authorList>
            <person name="On S.L.W."/>
            <person name="Miller W.G."/>
            <person name="Biggs P."/>
            <person name="Cornelius A."/>
            <person name="Vandamme P."/>
        </authorList>
    </citation>
    <scope>NUCLEOTIDE SEQUENCE [LARGE SCALE GENOMIC DNA]</scope>
    <source>
        <strain evidence="1">LMG 26638</strain>
    </source>
</reference>
<gene>
    <name evidence="1" type="ORF">APAC_2206</name>
</gene>
<dbReference type="Gene3D" id="3.40.1260.10">
    <property type="entry name" value="DsrEFH-like"/>
    <property type="match status" value="1"/>
</dbReference>
<dbReference type="AlphaFoldDB" id="A0A5C2H8K8"/>
<protein>
    <submittedName>
        <fullName evidence="1">Uncharacterized protein</fullName>
    </submittedName>
</protein>
<proteinExistence type="predicted"/>
<dbReference type="EMBL" id="CP035928">
    <property type="protein sequence ID" value="QEP35267.1"/>
    <property type="molecule type" value="Genomic_DNA"/>
</dbReference>
<organism evidence="1 2">
    <name type="scientific">Malaciobacter pacificus</name>
    <dbReference type="NCBI Taxonomy" id="1080223"/>
    <lineage>
        <taxon>Bacteria</taxon>
        <taxon>Pseudomonadati</taxon>
        <taxon>Campylobacterota</taxon>
        <taxon>Epsilonproteobacteria</taxon>
        <taxon>Campylobacterales</taxon>
        <taxon>Arcobacteraceae</taxon>
        <taxon>Malaciobacter</taxon>
    </lineage>
</organism>
<keyword evidence="2" id="KW-1185">Reference proteome</keyword>